<name>A0ABW1ADJ9_9ACTN</name>
<dbReference type="Proteomes" id="UP001596074">
    <property type="component" value="Unassembled WGS sequence"/>
</dbReference>
<dbReference type="Pfam" id="PF14280">
    <property type="entry name" value="DUF4365"/>
    <property type="match status" value="1"/>
</dbReference>
<dbReference type="RefSeq" id="WP_378288722.1">
    <property type="nucleotide sequence ID" value="NZ_JBHSON010000091.1"/>
</dbReference>
<proteinExistence type="predicted"/>
<feature type="domain" description="DUF4365" evidence="1">
    <location>
        <begin position="29"/>
        <end position="176"/>
    </location>
</feature>
<comment type="caution">
    <text evidence="2">The sequence shown here is derived from an EMBL/GenBank/DDBJ whole genome shotgun (WGS) entry which is preliminary data.</text>
</comment>
<organism evidence="2 3">
    <name type="scientific">Actinomadura rugatobispora</name>
    <dbReference type="NCBI Taxonomy" id="1994"/>
    <lineage>
        <taxon>Bacteria</taxon>
        <taxon>Bacillati</taxon>
        <taxon>Actinomycetota</taxon>
        <taxon>Actinomycetes</taxon>
        <taxon>Streptosporangiales</taxon>
        <taxon>Thermomonosporaceae</taxon>
        <taxon>Actinomadura</taxon>
    </lineage>
</organism>
<evidence type="ECO:0000259" key="1">
    <source>
        <dbReference type="Pfam" id="PF14280"/>
    </source>
</evidence>
<reference evidence="3" key="1">
    <citation type="journal article" date="2019" name="Int. J. Syst. Evol. Microbiol.">
        <title>The Global Catalogue of Microorganisms (GCM) 10K type strain sequencing project: providing services to taxonomists for standard genome sequencing and annotation.</title>
        <authorList>
            <consortium name="The Broad Institute Genomics Platform"/>
            <consortium name="The Broad Institute Genome Sequencing Center for Infectious Disease"/>
            <person name="Wu L."/>
            <person name="Ma J."/>
        </authorList>
    </citation>
    <scope>NUCLEOTIDE SEQUENCE [LARGE SCALE GENOMIC DNA]</scope>
    <source>
        <strain evidence="3">KCTC 42087</strain>
    </source>
</reference>
<evidence type="ECO:0000313" key="3">
    <source>
        <dbReference type="Proteomes" id="UP001596074"/>
    </source>
</evidence>
<keyword evidence="3" id="KW-1185">Reference proteome</keyword>
<sequence>MSQCSAWRREDGGRSVLPLDHDNHQGHYAEQYVRVLAAAVGLQIQKPEPDCDGIDFGIRYPGARSTIYLPQIDVQVKSWRTPQGNSDNWRYPLKIAHFNQLAGAFDMPRYLILVVVPDDPAEYTEVTGTGLTLRWGAYWEGYHGIHPILDRPREKKITVDVPKANLLTAKSLLSLMIRPGVGGVAP</sequence>
<evidence type="ECO:0000313" key="2">
    <source>
        <dbReference type="EMBL" id="MFC5752588.1"/>
    </source>
</evidence>
<protein>
    <submittedName>
        <fullName evidence="2">DUF4365 domain-containing protein</fullName>
    </submittedName>
</protein>
<gene>
    <name evidence="2" type="ORF">ACFPZN_43840</name>
</gene>
<accession>A0ABW1ADJ9</accession>
<dbReference type="InterPro" id="IPR025375">
    <property type="entry name" value="DUF4365"/>
</dbReference>
<dbReference type="EMBL" id="JBHSON010000091">
    <property type="protein sequence ID" value="MFC5752588.1"/>
    <property type="molecule type" value="Genomic_DNA"/>
</dbReference>